<accession>A0AC34F2X3</accession>
<proteinExistence type="predicted"/>
<reference evidence="2" key="1">
    <citation type="submission" date="2022-11" db="UniProtKB">
        <authorList>
            <consortium name="WormBaseParasite"/>
        </authorList>
    </citation>
    <scope>IDENTIFICATION</scope>
</reference>
<name>A0AC34F2X3_9BILA</name>
<protein>
    <submittedName>
        <fullName evidence="2">Cytochrome b561 domain-containing protein</fullName>
    </submittedName>
</protein>
<dbReference type="WBParaSite" id="ES5_v2.g11240.t1">
    <property type="protein sequence ID" value="ES5_v2.g11240.t1"/>
    <property type="gene ID" value="ES5_v2.g11240"/>
</dbReference>
<evidence type="ECO:0000313" key="1">
    <source>
        <dbReference type="Proteomes" id="UP000887579"/>
    </source>
</evidence>
<dbReference type="Proteomes" id="UP000887579">
    <property type="component" value="Unplaced"/>
</dbReference>
<evidence type="ECO:0000313" key="2">
    <source>
        <dbReference type="WBParaSite" id="ES5_v2.g11240.t1"/>
    </source>
</evidence>
<sequence>MGDDSVIECSSFNNGPLLGRASYNQGKTNIRMNITPSTENSFVRTLAVDYFNGMIYCRLARRVQVPRDINRNQAFQLDDQHHILLSSGPTTSDPNGNGLLQVHSLNRNSNDFPYASIETITVNQYRIPLGSVIPTDSYQPYSQGGSFNNNQPGIQTSSITFNNTQIPLIFPGASGMGPNPSVQQPNLQYNGPTQSFQGPGNSPNNNQGYPQNGFSNQGQGPVTPIPFQGGSSVNPQGQGYFYTTISPNQQQQPGQFQYDPSQSPPQGGFQSTTGYPPQEFTTQNPGFIGGVVGQQNSPYPQSSAQQQGFSPDSSSQAFTTQNPNFYAGPQGTVSGPPNYQPNQNENNFGQDSSTAGFTQYPQSSTTSNPNGYIGPLAGGIAGGALAGAGAGQVNNNNPNNQQGFTQNPNNFNNGPQQTFTGAPNNQFDNQNPQGNFDNNNNQQNPNQFTNNNFQDPQQQQQQQQQNPQNNQQGGFQQPQNNNNNNNGQQGNQQQQQFQNGQNPSGLVPQRDSFSSQGIIPGSDNPIAPALLKVHGILMTLAWMIFISTAILFARFYRGFWPNTTLCGLFLWFHFHRTLNIIGVGATIAGFVCIFVARNWTWVGPQPGNIPGYNSSWPSVHAMLGILACVVAWAQPINAVLRCHPKSRYRFIFNIYHIFFGYGAWLMAGAALMIACTHYDFMFLNRDAAFGLCIAFLATSGAVFITLELLSFFQWFKNRRATGDIEVVEPDGRTHVTLSTATKRLNICRMLILFFYLIVVIGCAVAISVMIGLRTNDEIRQSEAATLGRLRSNN</sequence>
<organism evidence="1 2">
    <name type="scientific">Panagrolaimus sp. ES5</name>
    <dbReference type="NCBI Taxonomy" id="591445"/>
    <lineage>
        <taxon>Eukaryota</taxon>
        <taxon>Metazoa</taxon>
        <taxon>Ecdysozoa</taxon>
        <taxon>Nematoda</taxon>
        <taxon>Chromadorea</taxon>
        <taxon>Rhabditida</taxon>
        <taxon>Tylenchina</taxon>
        <taxon>Panagrolaimomorpha</taxon>
        <taxon>Panagrolaimoidea</taxon>
        <taxon>Panagrolaimidae</taxon>
        <taxon>Panagrolaimus</taxon>
    </lineage>
</organism>